<dbReference type="GO" id="GO:0016788">
    <property type="term" value="F:hydrolase activity, acting on ester bonds"/>
    <property type="evidence" value="ECO:0007669"/>
    <property type="project" value="InterPro"/>
</dbReference>
<evidence type="ECO:0000256" key="3">
    <source>
        <dbReference type="ARBA" id="ARBA00022801"/>
    </source>
</evidence>
<feature type="region of interest" description="Disordered" evidence="5">
    <location>
        <begin position="1"/>
        <end position="21"/>
    </location>
</feature>
<keyword evidence="4" id="KW-0862">Zinc</keyword>
<dbReference type="EMBL" id="CP053708">
    <property type="protein sequence ID" value="QKE90492.1"/>
    <property type="molecule type" value="Genomic_DNA"/>
</dbReference>
<accession>A0A6M8HQ67</accession>
<evidence type="ECO:0000313" key="8">
    <source>
        <dbReference type="Proteomes" id="UP000500767"/>
    </source>
</evidence>
<evidence type="ECO:0000256" key="1">
    <source>
        <dbReference type="ARBA" id="ARBA00001947"/>
    </source>
</evidence>
<dbReference type="InterPro" id="IPR050178">
    <property type="entry name" value="AspA/AstE_fam"/>
</dbReference>
<keyword evidence="8" id="KW-1185">Reference proteome</keyword>
<dbReference type="Gene3D" id="3.40.630.10">
    <property type="entry name" value="Zn peptidases"/>
    <property type="match status" value="1"/>
</dbReference>
<comment type="cofactor">
    <cofactor evidence="1">
        <name>Zn(2+)</name>
        <dbReference type="ChEBI" id="CHEBI:29105"/>
    </cofactor>
</comment>
<feature type="domain" description="Succinylglutamate desuccinylase/Aspartoacylase catalytic" evidence="6">
    <location>
        <begin position="74"/>
        <end position="182"/>
    </location>
</feature>
<sequence>MTDTPEPIGPDATSTELTPTDSYDQANFSGLAHRLAHIPPLPRFDVRLRPPDLAPWLAGNTGTRGVMQFDSGQAGPHVAVTALMHGNEFAGAIVLDELLRQNFRPLLGKLSIGFLNLAAFDRFDATQPTASRFVEEDMNRLWDQAVLNSSRQSVELNRARELRTLFDSVDILVDLHSMLWPSDPLILSGPTAKGRRFACTLGTPSMVVSDQGHNSGPRLIDYRMFANPDDSRVACLIEAGPHWEPITVDTARIAVRALLCGAGMAEAAPLPGPVPRQHCAEVTRVVTASTASFSFIQSFRGGEVIRDRDTLIGHDGAQEIRTPYDNCLLVMPSLRPSRGHTAVRLARLLPDI</sequence>
<dbReference type="GO" id="GO:0046872">
    <property type="term" value="F:metal ion binding"/>
    <property type="evidence" value="ECO:0007669"/>
    <property type="project" value="UniProtKB-KW"/>
</dbReference>
<dbReference type="InterPro" id="IPR055438">
    <property type="entry name" value="AstE_AspA_cat"/>
</dbReference>
<dbReference type="RefSeq" id="WP_171835440.1">
    <property type="nucleotide sequence ID" value="NZ_CP053708.1"/>
</dbReference>
<protein>
    <submittedName>
        <fullName evidence="7">Peptidase M14</fullName>
    </submittedName>
</protein>
<evidence type="ECO:0000259" key="6">
    <source>
        <dbReference type="Pfam" id="PF24827"/>
    </source>
</evidence>
<evidence type="ECO:0000313" key="7">
    <source>
        <dbReference type="EMBL" id="QKE90492.1"/>
    </source>
</evidence>
<evidence type="ECO:0000256" key="4">
    <source>
        <dbReference type="ARBA" id="ARBA00022833"/>
    </source>
</evidence>
<dbReference type="PANTHER" id="PTHR15162">
    <property type="entry name" value="ASPARTOACYLASE"/>
    <property type="match status" value="1"/>
</dbReference>
<evidence type="ECO:0000256" key="2">
    <source>
        <dbReference type="ARBA" id="ARBA00022723"/>
    </source>
</evidence>
<organism evidence="7 8">
    <name type="scientific">Lichenicola cladoniae</name>
    <dbReference type="NCBI Taxonomy" id="1484109"/>
    <lineage>
        <taxon>Bacteria</taxon>
        <taxon>Pseudomonadati</taxon>
        <taxon>Pseudomonadota</taxon>
        <taxon>Alphaproteobacteria</taxon>
        <taxon>Acetobacterales</taxon>
        <taxon>Acetobacteraceae</taxon>
        <taxon>Lichenicola</taxon>
    </lineage>
</organism>
<keyword evidence="2" id="KW-0479">Metal-binding</keyword>
<dbReference type="Pfam" id="PF24827">
    <property type="entry name" value="AstE_AspA_cat"/>
    <property type="match status" value="1"/>
</dbReference>
<reference evidence="7 8" key="1">
    <citation type="journal article" date="2014" name="World J. Microbiol. Biotechnol.">
        <title>Biodiversity and physiological characteristics of Antarctic and Arctic lichens-associated bacteria.</title>
        <authorList>
            <person name="Lee Y.M."/>
            <person name="Kim E.H."/>
            <person name="Lee H.K."/>
            <person name="Hong S.G."/>
        </authorList>
    </citation>
    <scope>NUCLEOTIDE SEQUENCE [LARGE SCALE GENOMIC DNA]</scope>
    <source>
        <strain evidence="7 8">PAMC 26569</strain>
    </source>
</reference>
<evidence type="ECO:0000256" key="5">
    <source>
        <dbReference type="SAM" id="MobiDB-lite"/>
    </source>
</evidence>
<dbReference type="KEGG" id="lck:HN018_11000"/>
<dbReference type="SUPFAM" id="SSF53187">
    <property type="entry name" value="Zn-dependent exopeptidases"/>
    <property type="match status" value="1"/>
</dbReference>
<dbReference type="Proteomes" id="UP000500767">
    <property type="component" value="Chromosome"/>
</dbReference>
<gene>
    <name evidence="7" type="ORF">HN018_11000</name>
</gene>
<feature type="compositionally biased region" description="Polar residues" evidence="5">
    <location>
        <begin position="12"/>
        <end position="21"/>
    </location>
</feature>
<keyword evidence="3" id="KW-0378">Hydrolase</keyword>
<proteinExistence type="predicted"/>
<dbReference type="PANTHER" id="PTHR15162:SF7">
    <property type="entry name" value="SUCCINYLGLUTAMATE DESUCCINYLASE"/>
    <property type="match status" value="1"/>
</dbReference>
<dbReference type="AlphaFoldDB" id="A0A6M8HQ67"/>
<dbReference type="GO" id="GO:0005829">
    <property type="term" value="C:cytosol"/>
    <property type="evidence" value="ECO:0007669"/>
    <property type="project" value="TreeGrafter"/>
</dbReference>
<name>A0A6M8HQ67_9PROT</name>